<evidence type="ECO:0000313" key="12">
    <source>
        <dbReference type="EMBL" id="SYW76346.1"/>
    </source>
</evidence>
<feature type="compositionally biased region" description="Basic residues" evidence="9">
    <location>
        <begin position="244"/>
        <end position="254"/>
    </location>
</feature>
<feature type="compositionally biased region" description="Polar residues" evidence="9">
    <location>
        <begin position="97"/>
        <end position="109"/>
    </location>
</feature>
<keyword evidence="6" id="KW-0508">mRNA splicing</keyword>
<evidence type="ECO:0000256" key="7">
    <source>
        <dbReference type="ARBA" id="ARBA00023242"/>
    </source>
</evidence>
<evidence type="ECO:0000256" key="5">
    <source>
        <dbReference type="ARBA" id="ARBA00022664"/>
    </source>
</evidence>
<evidence type="ECO:0000256" key="8">
    <source>
        <dbReference type="ARBA" id="ARBA00023306"/>
    </source>
</evidence>
<feature type="region of interest" description="Disordered" evidence="9">
    <location>
        <begin position="242"/>
        <end position="276"/>
    </location>
</feature>
<comment type="subcellular location">
    <subcellularLocation>
        <location evidence="2">Cytoplasm</location>
    </subcellularLocation>
    <subcellularLocation>
        <location evidence="1">Nucleus</location>
    </subcellularLocation>
</comment>
<dbReference type="EMBL" id="LT558117">
    <property type="protein sequence ID" value="SAM60627.1"/>
    <property type="molecule type" value="Genomic_DNA"/>
</dbReference>
<accession>A0A1K0GYZ8</accession>
<evidence type="ECO:0000313" key="13">
    <source>
        <dbReference type="Proteomes" id="UP000179920"/>
    </source>
</evidence>
<dbReference type="InterPro" id="IPR051421">
    <property type="entry name" value="RNA_Proc_DNA_Dmg_Regulator"/>
</dbReference>
<feature type="domain" description="SDE2-like" evidence="10">
    <location>
        <begin position="83"/>
        <end position="172"/>
    </location>
</feature>
<evidence type="ECO:0000259" key="10">
    <source>
        <dbReference type="Pfam" id="PF22782"/>
    </source>
</evidence>
<keyword evidence="5" id="KW-0507">mRNA processing</keyword>
<evidence type="ECO:0000256" key="4">
    <source>
        <dbReference type="ARBA" id="ARBA00022490"/>
    </source>
</evidence>
<dbReference type="Proteomes" id="UP000658997">
    <property type="component" value="Unassembled WGS sequence"/>
</dbReference>
<evidence type="ECO:0000313" key="11">
    <source>
        <dbReference type="EMBL" id="SAM60627.1"/>
    </source>
</evidence>
<keyword evidence="8" id="KW-0131">Cell cycle</keyword>
<evidence type="ECO:0000256" key="1">
    <source>
        <dbReference type="ARBA" id="ARBA00004123"/>
    </source>
</evidence>
<reference evidence="11" key="2">
    <citation type="submission" date="2016-04" db="EMBL/GenBank/DDBJ databases">
        <authorList>
            <person name="Evans L.H."/>
            <person name="Alamgir A."/>
            <person name="Owens N."/>
            <person name="Weber N.D."/>
            <person name="Virtaneva K."/>
            <person name="Barbian K."/>
            <person name="Babar A."/>
            <person name="Rosenke K."/>
        </authorList>
    </citation>
    <scope>NUCLEOTIDE SEQUENCE</scope>
    <source>
        <strain evidence="11">UB2112</strain>
    </source>
</reference>
<reference evidence="13" key="1">
    <citation type="submission" date="2016-04" db="EMBL/GenBank/DDBJ databases">
        <authorList>
            <person name="Guldener U."/>
            <person name="Guldener U."/>
        </authorList>
    </citation>
    <scope>NUCLEOTIDE SEQUENCE [LARGE SCALE GENOMIC DNA]</scope>
    <source>
        <strain evidence="13">UB2112</strain>
    </source>
</reference>
<dbReference type="GO" id="GO:0005634">
    <property type="term" value="C:nucleus"/>
    <property type="evidence" value="ECO:0007669"/>
    <property type="project" value="UniProtKB-SubCell"/>
</dbReference>
<feature type="compositionally biased region" description="Low complexity" evidence="9">
    <location>
        <begin position="255"/>
        <end position="276"/>
    </location>
</feature>
<evidence type="ECO:0000256" key="9">
    <source>
        <dbReference type="SAM" id="MobiDB-lite"/>
    </source>
</evidence>
<evidence type="ECO:0000256" key="3">
    <source>
        <dbReference type="ARBA" id="ARBA00008726"/>
    </source>
</evidence>
<dbReference type="EMBL" id="ULHB01000018">
    <property type="protein sequence ID" value="SYW76346.1"/>
    <property type="molecule type" value="Genomic_DNA"/>
</dbReference>
<dbReference type="AlphaFoldDB" id="A0A1K0GYZ8"/>
<dbReference type="PANTHER" id="PTHR12786:SF1">
    <property type="entry name" value="SPLICING REGULATOR SDE2"/>
    <property type="match status" value="1"/>
</dbReference>
<dbReference type="PANTHER" id="PTHR12786">
    <property type="entry name" value="SPLICING FACTOR SF3A-RELATED"/>
    <property type="match status" value="1"/>
</dbReference>
<feature type="region of interest" description="Disordered" evidence="9">
    <location>
        <begin position="178"/>
        <end position="210"/>
    </location>
</feature>
<name>A0A1K0GYZ8_9BASI</name>
<sequence length="276" mass="29265">MIPVLVKSFDPLPRHLCLSLPSSATAGDILSGFTSALSRTTPNTFSITHHGCRLSPSSHISTLHSHNDDSHPVVLQIRALLPGGKGGFGSMLRSQGGKMSSGSRNTNNDSCRDLNGRRLGVVKEAKKLAEYLQGESERKRQMDEAQKKKYAKLEKMLGRAPKSEKDLAEAAERMADAGEVFGSEDGSRSPELQAGSSKRAVYGGSGGGGVAGVKRKEIIEDSQYVEQSREIVENVRSAVASAMMKKKKPNKGKAKAATASSSNTSSNTCASVSAST</sequence>
<comment type="similarity">
    <text evidence="3">Belongs to the SDE2 family.</text>
</comment>
<organism evidence="11 13">
    <name type="scientific">Ustilago bromivora</name>
    <dbReference type="NCBI Taxonomy" id="307758"/>
    <lineage>
        <taxon>Eukaryota</taxon>
        <taxon>Fungi</taxon>
        <taxon>Dikarya</taxon>
        <taxon>Basidiomycota</taxon>
        <taxon>Ustilaginomycotina</taxon>
        <taxon>Ustilaginomycetes</taxon>
        <taxon>Ustilaginales</taxon>
        <taxon>Ustilaginaceae</taxon>
        <taxon>Ustilago</taxon>
    </lineage>
</organism>
<gene>
    <name evidence="12" type="ORF">UBRO2_01417</name>
    <name evidence="11" type="ORF">UBRO_00949</name>
</gene>
<proteinExistence type="inferred from homology"/>
<keyword evidence="14" id="KW-1185">Reference proteome</keyword>
<keyword evidence="4" id="KW-0963">Cytoplasm</keyword>
<dbReference type="InterPro" id="IPR053822">
    <property type="entry name" value="SDE2-like_dom"/>
</dbReference>
<feature type="region of interest" description="Disordered" evidence="9">
    <location>
        <begin position="93"/>
        <end position="114"/>
    </location>
</feature>
<dbReference type="GO" id="GO:0006397">
    <property type="term" value="P:mRNA processing"/>
    <property type="evidence" value="ECO:0007669"/>
    <property type="project" value="UniProtKB-KW"/>
</dbReference>
<dbReference type="OrthoDB" id="547031at2759"/>
<dbReference type="GO" id="GO:0005737">
    <property type="term" value="C:cytoplasm"/>
    <property type="evidence" value="ECO:0007669"/>
    <property type="project" value="UniProtKB-SubCell"/>
</dbReference>
<reference evidence="12" key="3">
    <citation type="submission" date="2018-08" db="EMBL/GenBank/DDBJ databases">
        <authorList>
            <person name="Guldener U."/>
        </authorList>
    </citation>
    <scope>NUCLEOTIDE SEQUENCE</scope>
    <source>
        <strain evidence="12">UB2</strain>
    </source>
</reference>
<dbReference type="Pfam" id="PF22782">
    <property type="entry name" value="SDE2"/>
    <property type="match status" value="1"/>
</dbReference>
<evidence type="ECO:0000256" key="2">
    <source>
        <dbReference type="ARBA" id="ARBA00004496"/>
    </source>
</evidence>
<evidence type="ECO:0000256" key="6">
    <source>
        <dbReference type="ARBA" id="ARBA00023187"/>
    </source>
</evidence>
<dbReference type="GO" id="GO:0008380">
    <property type="term" value="P:RNA splicing"/>
    <property type="evidence" value="ECO:0007669"/>
    <property type="project" value="UniProtKB-KW"/>
</dbReference>
<protein>
    <recommendedName>
        <fullName evidence="10">SDE2-like domain-containing protein</fullName>
    </recommendedName>
</protein>
<keyword evidence="7" id="KW-0539">Nucleus</keyword>
<dbReference type="Proteomes" id="UP000179920">
    <property type="component" value="Chromosome I"/>
</dbReference>
<evidence type="ECO:0000313" key="14">
    <source>
        <dbReference type="Proteomes" id="UP000658997"/>
    </source>
</evidence>